<proteinExistence type="predicted"/>
<dbReference type="AlphaFoldDB" id="A0A4Y1N043"/>
<evidence type="ECO:0008006" key="2">
    <source>
        <dbReference type="Google" id="ProtNLM"/>
    </source>
</evidence>
<reference evidence="1" key="1">
    <citation type="submission" date="2017-12" db="EMBL/GenBank/DDBJ databases">
        <authorList>
            <person name="Martens C."/>
            <person name="Dahlstrom E."/>
            <person name="Barbian K."/>
            <person name="Sykora L."/>
            <person name="Ricklefs S."/>
            <person name="Bruno D."/>
            <person name="Anzick I."/>
            <person name="Myles I."/>
            <person name="Datta S.K."/>
        </authorList>
    </citation>
    <scope>NUCLEOTIDE SEQUENCE</scope>
    <source>
        <strain evidence="1">AD2</strain>
    </source>
</reference>
<sequence length="311" mass="33825">MPTRMIRLILLDGDPEGLRSASIAGRTTVLIGGPWPNLKQLLTRPEAKRPGVYFLIGTPVLEQENPGLAEAIYVGECDSLSDRFERNHHRQDSADWSQIFFATTTEGAFNKAHARVAEDLLVEKARDAKRVDVLTQRTSPVSVDEGDMAFAEEFVTNTLILAQTLGVNAFRPSASVQIKQISIGTKENLDITGLSGKSHSAEFRFAYTSEPIDARMLVDGRDFVILAGSYAKKVVGKGLSQTLLAMRKSAEATGILMPIDDDRYLKFSADYVTSSTSAAGSMIYGSACAGPIAWKNVLTGQTYKDWVEAGA</sequence>
<gene>
    <name evidence="1" type="ORF">RADP37_02799</name>
</gene>
<dbReference type="EMBL" id="CP025189">
    <property type="protein sequence ID" value="AWV23440.1"/>
    <property type="molecule type" value="Genomic_DNA"/>
</dbReference>
<organism evidence="1">
    <name type="scientific">Roseomonas mucosa</name>
    <dbReference type="NCBI Taxonomy" id="207340"/>
    <lineage>
        <taxon>Bacteria</taxon>
        <taxon>Pseudomonadati</taxon>
        <taxon>Pseudomonadota</taxon>
        <taxon>Alphaproteobacteria</taxon>
        <taxon>Acetobacterales</taxon>
        <taxon>Roseomonadaceae</taxon>
        <taxon>Roseomonas</taxon>
    </lineage>
</organism>
<protein>
    <recommendedName>
        <fullName evidence="2">DUF4357 domain-containing protein</fullName>
    </recommendedName>
</protein>
<evidence type="ECO:0000313" key="1">
    <source>
        <dbReference type="EMBL" id="AWV23440.1"/>
    </source>
</evidence>
<accession>A0A4Y1N043</accession>
<name>A0A4Y1N043_9PROT</name>